<comment type="caution">
    <text evidence="1">The sequence shown here is derived from an EMBL/GenBank/DDBJ whole genome shotgun (WGS) entry which is preliminary data.</text>
</comment>
<keyword evidence="1" id="KW-0472">Membrane</keyword>
<dbReference type="AlphaFoldDB" id="A0AAV3NLC2"/>
<sequence>MAYLLLYIDDIILTTSSEPLRQSIMSSLNAKYAEAIIARAGTLDYGLHLYKLSTGTVTLYTDANWADCPDTRKSTLGFCVFLGDNLISWSSKRQATIYRSSAEAEYRGVANVVSEACWLRNLLLELHHPLLTATIVYCDNVSAIYLSGNPVQHQKSKDVELDIHFVREK</sequence>
<evidence type="ECO:0000313" key="2">
    <source>
        <dbReference type="Proteomes" id="UP001454036"/>
    </source>
</evidence>
<accession>A0AAV3NLC2</accession>
<dbReference type="Proteomes" id="UP001454036">
    <property type="component" value="Unassembled WGS sequence"/>
</dbReference>
<dbReference type="PANTHER" id="PTHR11439:SF524">
    <property type="entry name" value="RNA-DIRECTED DNA POLYMERASE, PROTEIN KINASE RLK-PELLE-DLSV FAMILY"/>
    <property type="match status" value="1"/>
</dbReference>
<keyword evidence="1" id="KW-0675">Receptor</keyword>
<protein>
    <submittedName>
        <fullName evidence="1">Transmembrane signal receptor</fullName>
    </submittedName>
</protein>
<keyword evidence="2" id="KW-1185">Reference proteome</keyword>
<dbReference type="PANTHER" id="PTHR11439">
    <property type="entry name" value="GAG-POL-RELATED RETROTRANSPOSON"/>
    <property type="match status" value="1"/>
</dbReference>
<dbReference type="EMBL" id="BAABME010030187">
    <property type="protein sequence ID" value="GAA0140125.1"/>
    <property type="molecule type" value="Genomic_DNA"/>
</dbReference>
<gene>
    <name evidence="1" type="ORF">LIER_42602</name>
</gene>
<name>A0AAV3NLC2_LITER</name>
<evidence type="ECO:0000313" key="1">
    <source>
        <dbReference type="EMBL" id="GAA0140125.1"/>
    </source>
</evidence>
<organism evidence="1 2">
    <name type="scientific">Lithospermum erythrorhizon</name>
    <name type="common">Purple gromwell</name>
    <name type="synonym">Lithospermum officinale var. erythrorhizon</name>
    <dbReference type="NCBI Taxonomy" id="34254"/>
    <lineage>
        <taxon>Eukaryota</taxon>
        <taxon>Viridiplantae</taxon>
        <taxon>Streptophyta</taxon>
        <taxon>Embryophyta</taxon>
        <taxon>Tracheophyta</taxon>
        <taxon>Spermatophyta</taxon>
        <taxon>Magnoliopsida</taxon>
        <taxon>eudicotyledons</taxon>
        <taxon>Gunneridae</taxon>
        <taxon>Pentapetalae</taxon>
        <taxon>asterids</taxon>
        <taxon>lamiids</taxon>
        <taxon>Boraginales</taxon>
        <taxon>Boraginaceae</taxon>
        <taxon>Boraginoideae</taxon>
        <taxon>Lithospermeae</taxon>
        <taxon>Lithospermum</taxon>
    </lineage>
</organism>
<proteinExistence type="predicted"/>
<reference evidence="1 2" key="1">
    <citation type="submission" date="2024-01" db="EMBL/GenBank/DDBJ databases">
        <title>The complete chloroplast genome sequence of Lithospermum erythrorhizon: insights into the phylogenetic relationship among Boraginaceae species and the maternal lineages of purple gromwells.</title>
        <authorList>
            <person name="Okada T."/>
            <person name="Watanabe K."/>
        </authorList>
    </citation>
    <scope>NUCLEOTIDE SEQUENCE [LARGE SCALE GENOMIC DNA]</scope>
</reference>
<keyword evidence="1" id="KW-0812">Transmembrane</keyword>
<dbReference type="CDD" id="cd09272">
    <property type="entry name" value="RNase_HI_RT_Ty1"/>
    <property type="match status" value="1"/>
</dbReference>
<dbReference type="InterPro" id="IPR043502">
    <property type="entry name" value="DNA/RNA_pol_sf"/>
</dbReference>
<dbReference type="SUPFAM" id="SSF56672">
    <property type="entry name" value="DNA/RNA polymerases"/>
    <property type="match status" value="1"/>
</dbReference>